<dbReference type="EMBL" id="JEMA01001037">
    <property type="protein sequence ID" value="KYF63111.1"/>
    <property type="molecule type" value="Genomic_DNA"/>
</dbReference>
<dbReference type="AlphaFoldDB" id="A0A150Q553"/>
<sequence length="60" mass="6902">MSWRVLPLHELVDVVRDPRERRRLDRPLLGLELLDLLAGRRPAPSFIVRVMVGRACTMPG</sequence>
<proteinExistence type="predicted"/>
<evidence type="ECO:0000313" key="2">
    <source>
        <dbReference type="Proteomes" id="UP000075260"/>
    </source>
</evidence>
<protein>
    <submittedName>
        <fullName evidence="1">Uncharacterized protein</fullName>
    </submittedName>
</protein>
<name>A0A150Q553_SORCE</name>
<accession>A0A150Q553</accession>
<organism evidence="1 2">
    <name type="scientific">Sorangium cellulosum</name>
    <name type="common">Polyangium cellulosum</name>
    <dbReference type="NCBI Taxonomy" id="56"/>
    <lineage>
        <taxon>Bacteria</taxon>
        <taxon>Pseudomonadati</taxon>
        <taxon>Myxococcota</taxon>
        <taxon>Polyangia</taxon>
        <taxon>Polyangiales</taxon>
        <taxon>Polyangiaceae</taxon>
        <taxon>Sorangium</taxon>
    </lineage>
</organism>
<dbReference type="Proteomes" id="UP000075260">
    <property type="component" value="Unassembled WGS sequence"/>
</dbReference>
<gene>
    <name evidence="1" type="ORF">BE15_44460</name>
</gene>
<reference evidence="1 2" key="1">
    <citation type="submission" date="2014-02" db="EMBL/GenBank/DDBJ databases">
        <title>The small core and large imbalanced accessory genome model reveals a collaborative survival strategy of Sorangium cellulosum strains in nature.</title>
        <authorList>
            <person name="Han K."/>
            <person name="Peng R."/>
            <person name="Blom J."/>
            <person name="Li Y.-Z."/>
        </authorList>
    </citation>
    <scope>NUCLEOTIDE SEQUENCE [LARGE SCALE GENOMIC DNA]</scope>
    <source>
        <strain evidence="1 2">So0008-312</strain>
    </source>
</reference>
<evidence type="ECO:0000313" key="1">
    <source>
        <dbReference type="EMBL" id="KYF63111.1"/>
    </source>
</evidence>
<comment type="caution">
    <text evidence="1">The sequence shown here is derived from an EMBL/GenBank/DDBJ whole genome shotgun (WGS) entry which is preliminary data.</text>
</comment>